<feature type="binding site" evidence="12">
    <location>
        <position position="312"/>
    </location>
    <ligand>
        <name>substrate</name>
    </ligand>
</feature>
<dbReference type="Gene3D" id="2.40.37.10">
    <property type="entry name" value="Lyase, Ornithine Decarboxylase, Chain A, domain 1"/>
    <property type="match status" value="1"/>
</dbReference>
<accession>A0A7X1GDT4</accession>
<dbReference type="EMBL" id="JACMYG010000010">
    <property type="protein sequence ID" value="MBC2690616.1"/>
    <property type="molecule type" value="Genomic_DNA"/>
</dbReference>
<keyword evidence="4 12" id="KW-0663">Pyridoxal phosphate</keyword>
<feature type="binding site" evidence="12">
    <location>
        <begin position="273"/>
        <end position="276"/>
    </location>
    <ligand>
        <name>pyridoxal 5'-phosphate</name>
        <dbReference type="ChEBI" id="CHEBI:597326"/>
    </ligand>
</feature>
<dbReference type="Gene3D" id="3.20.20.10">
    <property type="entry name" value="Alanine racemase"/>
    <property type="match status" value="1"/>
</dbReference>
<evidence type="ECO:0000256" key="12">
    <source>
        <dbReference type="HAMAP-Rule" id="MF_02120"/>
    </source>
</evidence>
<dbReference type="GO" id="GO:0009089">
    <property type="term" value="P:lysine biosynthetic process via diaminopimelate"/>
    <property type="evidence" value="ECO:0007669"/>
    <property type="project" value="UniProtKB-UniRule"/>
</dbReference>
<gene>
    <name evidence="12 17" type="primary">lysA</name>
    <name evidence="17" type="ORF">H7995_12490</name>
</gene>
<evidence type="ECO:0000259" key="15">
    <source>
        <dbReference type="Pfam" id="PF00278"/>
    </source>
</evidence>
<dbReference type="GO" id="GO:0030170">
    <property type="term" value="F:pyridoxal phosphate binding"/>
    <property type="evidence" value="ECO:0007669"/>
    <property type="project" value="UniProtKB-UniRule"/>
</dbReference>
<dbReference type="InterPro" id="IPR002986">
    <property type="entry name" value="DAP_deCOOHase_LysA"/>
</dbReference>
<feature type="domain" description="Orn/DAP/Arg decarboxylase 2 N-terminal" evidence="16">
    <location>
        <begin position="35"/>
        <end position="280"/>
    </location>
</feature>
<dbReference type="SUPFAM" id="SSF50621">
    <property type="entry name" value="Alanine racemase C-terminal domain-like"/>
    <property type="match status" value="1"/>
</dbReference>
<feature type="modified residue" description="N6-(pyridoxal phosphate)lysine" evidence="12 13">
    <location>
        <position position="60"/>
    </location>
</feature>
<dbReference type="NCBIfam" id="TIGR01048">
    <property type="entry name" value="lysA"/>
    <property type="match status" value="1"/>
</dbReference>
<dbReference type="InterPro" id="IPR022643">
    <property type="entry name" value="De-COase2_C"/>
</dbReference>
<evidence type="ECO:0000256" key="10">
    <source>
        <dbReference type="ARBA" id="ARBA00066427"/>
    </source>
</evidence>
<sequence length="415" mass="45151">MDAFNYRDGELFAEGVALSAIAERFGTPTYVYSRAHIEAQYLAYADALAGTPHLVCFAVKANSNLGVLNVLARLGAGFDIVSRGELERVLAAGGAADKIVFSGVGKTRDDMRRALEVGVHCFNVESTDELERLQVVAAELGVRAPISLRVNPDVDAGTHPYISTGLKENKFGIAIADAEDVYVRAAQLPNLEVVGVDCHIGSQLTTLPPFIDALDRLLALIDRLSDCGIYLRHIDLGGGLGVRYRDEEPPLAADYIKAVRERIDGRDLALVFEPGRFIVANAGVLLTQVEYLKHTEHKDFAIVDAAMNDLIRPALYQAWMDVTAVRPRDNAARAYDIVGPICETGDFLAKDRQLALEEGDLLAVHSAGAYGFVMSSNYNTRGRCAEVLVDGDQAFEVRRRETVAELFAGESLLPE</sequence>
<dbReference type="PRINTS" id="PR01181">
    <property type="entry name" value="DAPDCRBXLASE"/>
</dbReference>
<evidence type="ECO:0000256" key="14">
    <source>
        <dbReference type="RuleBase" id="RU003738"/>
    </source>
</evidence>
<comment type="catalytic activity">
    <reaction evidence="7 12 14">
        <text>meso-2,6-diaminopimelate + H(+) = L-lysine + CO2</text>
        <dbReference type="Rhea" id="RHEA:15101"/>
        <dbReference type="ChEBI" id="CHEBI:15378"/>
        <dbReference type="ChEBI" id="CHEBI:16526"/>
        <dbReference type="ChEBI" id="CHEBI:32551"/>
        <dbReference type="ChEBI" id="CHEBI:57791"/>
        <dbReference type="EC" id="4.1.1.20"/>
    </reaction>
</comment>
<feature type="binding site" evidence="12">
    <location>
        <position position="239"/>
    </location>
    <ligand>
        <name>pyridoxal 5'-phosphate</name>
        <dbReference type="ChEBI" id="CHEBI:597326"/>
    </ligand>
</feature>
<evidence type="ECO:0000313" key="17">
    <source>
        <dbReference type="EMBL" id="MBC2690616.1"/>
    </source>
</evidence>
<dbReference type="InterPro" id="IPR029066">
    <property type="entry name" value="PLP-binding_barrel"/>
</dbReference>
<dbReference type="InterPro" id="IPR009006">
    <property type="entry name" value="Ala_racemase/Decarboxylase_C"/>
</dbReference>
<dbReference type="SUPFAM" id="SSF51419">
    <property type="entry name" value="PLP-binding barrel"/>
    <property type="match status" value="1"/>
</dbReference>
<dbReference type="InterPro" id="IPR000183">
    <property type="entry name" value="Orn/DAP/Arg_de-COase"/>
</dbReference>
<comment type="caution">
    <text evidence="17">The sequence shown here is derived from an EMBL/GenBank/DDBJ whole genome shotgun (WGS) entry which is preliminary data.</text>
</comment>
<comment type="similarity">
    <text evidence="9 12">Belongs to the Orn/Lys/Arg decarboxylase class-II family. LysA subfamily.</text>
</comment>
<keyword evidence="18" id="KW-1185">Reference proteome</keyword>
<evidence type="ECO:0000256" key="4">
    <source>
        <dbReference type="ARBA" id="ARBA00022898"/>
    </source>
</evidence>
<feature type="binding site" evidence="12">
    <location>
        <position position="276"/>
    </location>
    <ligand>
        <name>substrate</name>
    </ligand>
</feature>
<dbReference type="FunFam" id="3.20.20.10:FF:000003">
    <property type="entry name" value="Diaminopimelate decarboxylase"/>
    <property type="match status" value="1"/>
</dbReference>
<proteinExistence type="inferred from homology"/>
<dbReference type="PRINTS" id="PR01179">
    <property type="entry name" value="ODADCRBXLASE"/>
</dbReference>
<evidence type="ECO:0000259" key="16">
    <source>
        <dbReference type="Pfam" id="PF02784"/>
    </source>
</evidence>
<evidence type="ECO:0000256" key="8">
    <source>
        <dbReference type="ARBA" id="ARBA00060643"/>
    </source>
</evidence>
<keyword evidence="2 12" id="KW-0028">Amino-acid biosynthesis</keyword>
<reference evidence="17 18" key="1">
    <citation type="submission" date="2020-08" db="EMBL/GenBank/DDBJ databases">
        <title>Pseudomonas sp. nov.</title>
        <authorList>
            <person name="Gieschler S."/>
            <person name="Fiedler G."/>
            <person name="Brinks E."/>
            <person name="Boehnlein C."/>
            <person name="Franz C.M.A.P."/>
            <person name="Kabisch J."/>
        </authorList>
    </citation>
    <scope>NUCLEOTIDE SEQUENCE [LARGE SCALE GENOMIC DNA]</scope>
    <source>
        <strain evidence="17 18">MBT-1</strain>
    </source>
</reference>
<evidence type="ECO:0000256" key="2">
    <source>
        <dbReference type="ARBA" id="ARBA00022605"/>
    </source>
</evidence>
<dbReference type="InterPro" id="IPR022653">
    <property type="entry name" value="De-COase2_pyr-phos_BS"/>
</dbReference>
<comment type="cofactor">
    <cofactor evidence="1 12 13 14">
        <name>pyridoxal 5'-phosphate</name>
        <dbReference type="ChEBI" id="CHEBI:597326"/>
    </cofactor>
</comment>
<dbReference type="EC" id="4.1.1.20" evidence="10 12"/>
<evidence type="ECO:0000256" key="5">
    <source>
        <dbReference type="ARBA" id="ARBA00023154"/>
    </source>
</evidence>
<evidence type="ECO:0000256" key="13">
    <source>
        <dbReference type="PIRSR" id="PIRSR600183-50"/>
    </source>
</evidence>
<dbReference type="Proteomes" id="UP000526003">
    <property type="component" value="Unassembled WGS sequence"/>
</dbReference>
<dbReference type="FunFam" id="2.40.37.10:FF:000003">
    <property type="entry name" value="Diaminopimelate decarboxylase"/>
    <property type="match status" value="1"/>
</dbReference>
<protein>
    <recommendedName>
        <fullName evidence="11 12">Diaminopimelate decarboxylase</fullName>
        <shortName evidence="12">DAP decarboxylase</shortName>
        <shortName evidence="12">DAPDC</shortName>
        <ecNumber evidence="10 12">4.1.1.20</ecNumber>
    </recommendedName>
</protein>
<keyword evidence="3 12" id="KW-0210">Decarboxylase</keyword>
<dbReference type="HAMAP" id="MF_02120">
    <property type="entry name" value="LysA"/>
    <property type="match status" value="1"/>
</dbReference>
<dbReference type="Pfam" id="PF02784">
    <property type="entry name" value="Orn_Arg_deC_N"/>
    <property type="match status" value="1"/>
</dbReference>
<organism evidence="17 18">
    <name type="scientific">Pseudomonas kielensis</name>
    <dbReference type="NCBI Taxonomy" id="2762577"/>
    <lineage>
        <taxon>Bacteria</taxon>
        <taxon>Pseudomonadati</taxon>
        <taxon>Pseudomonadota</taxon>
        <taxon>Gammaproteobacteria</taxon>
        <taxon>Pseudomonadales</taxon>
        <taxon>Pseudomonadaceae</taxon>
        <taxon>Pseudomonas</taxon>
    </lineage>
</organism>
<comment type="subunit">
    <text evidence="12">Homodimer.</text>
</comment>
<evidence type="ECO:0000256" key="9">
    <source>
        <dbReference type="ARBA" id="ARBA00060983"/>
    </source>
</evidence>
<evidence type="ECO:0000256" key="1">
    <source>
        <dbReference type="ARBA" id="ARBA00001933"/>
    </source>
</evidence>
<evidence type="ECO:0000256" key="11">
    <source>
        <dbReference type="ARBA" id="ARBA00074972"/>
    </source>
</evidence>
<feature type="binding site" evidence="12">
    <location>
        <position position="370"/>
    </location>
    <ligand>
        <name>substrate</name>
    </ligand>
</feature>
<keyword evidence="6 12" id="KW-0456">Lyase</keyword>
<feature type="active site" description="Proton donor" evidence="13">
    <location>
        <position position="342"/>
    </location>
</feature>
<evidence type="ECO:0000256" key="3">
    <source>
        <dbReference type="ARBA" id="ARBA00022793"/>
    </source>
</evidence>
<dbReference type="InterPro" id="IPR022644">
    <property type="entry name" value="De-COase2_N"/>
</dbReference>
<dbReference type="PANTHER" id="PTHR43727">
    <property type="entry name" value="DIAMINOPIMELATE DECARBOXYLASE"/>
    <property type="match status" value="1"/>
</dbReference>
<feature type="binding site" evidence="12">
    <location>
        <position position="343"/>
    </location>
    <ligand>
        <name>substrate</name>
    </ligand>
</feature>
<dbReference type="RefSeq" id="WP_166589255.1">
    <property type="nucleotide sequence ID" value="NZ_CP090311.1"/>
</dbReference>
<evidence type="ECO:0000313" key="18">
    <source>
        <dbReference type="Proteomes" id="UP000526003"/>
    </source>
</evidence>
<feature type="domain" description="Orn/DAP/Arg decarboxylase 2 C-terminal" evidence="15">
    <location>
        <begin position="30"/>
        <end position="368"/>
    </location>
</feature>
<dbReference type="UniPathway" id="UPA00034">
    <property type="reaction ID" value="UER00027"/>
</dbReference>
<feature type="binding site" evidence="12">
    <location>
        <position position="316"/>
    </location>
    <ligand>
        <name>substrate</name>
    </ligand>
</feature>
<comment type="function">
    <text evidence="12">Specifically catalyzes the decarboxylation of meso-diaminopimelate (meso-DAP) to L-lysine.</text>
</comment>
<dbReference type="CDD" id="cd06828">
    <property type="entry name" value="PLPDE_III_DapDC"/>
    <property type="match status" value="1"/>
</dbReference>
<dbReference type="AlphaFoldDB" id="A0A7X1GDT4"/>
<dbReference type="GO" id="GO:0008836">
    <property type="term" value="F:diaminopimelate decarboxylase activity"/>
    <property type="evidence" value="ECO:0007669"/>
    <property type="project" value="UniProtKB-UniRule"/>
</dbReference>
<dbReference type="PANTHER" id="PTHR43727:SF2">
    <property type="entry name" value="GROUP IV DECARBOXYLASE"/>
    <property type="match status" value="1"/>
</dbReference>
<name>A0A7X1GDT4_9PSED</name>
<feature type="binding site" evidence="12">
    <location>
        <position position="370"/>
    </location>
    <ligand>
        <name>pyridoxal 5'-phosphate</name>
        <dbReference type="ChEBI" id="CHEBI:597326"/>
    </ligand>
</feature>
<keyword evidence="5 12" id="KW-0457">Lysine biosynthesis</keyword>
<comment type="pathway">
    <text evidence="8 12 14">Amino-acid biosynthesis; L-lysine biosynthesis via DAP pathway; L-lysine from DL-2,6-diaminopimelate: step 1/1.</text>
</comment>
<evidence type="ECO:0000256" key="6">
    <source>
        <dbReference type="ARBA" id="ARBA00023239"/>
    </source>
</evidence>
<dbReference type="Pfam" id="PF00278">
    <property type="entry name" value="Orn_DAP_Arg_deC"/>
    <property type="match status" value="1"/>
</dbReference>
<evidence type="ECO:0000256" key="7">
    <source>
        <dbReference type="ARBA" id="ARBA00050464"/>
    </source>
</evidence>
<dbReference type="PROSITE" id="PS00878">
    <property type="entry name" value="ODR_DC_2_1"/>
    <property type="match status" value="1"/>
</dbReference>